<organism evidence="8 9">
    <name type="scientific">Pseudonocardia endophytica</name>
    <dbReference type="NCBI Taxonomy" id="401976"/>
    <lineage>
        <taxon>Bacteria</taxon>
        <taxon>Bacillati</taxon>
        <taxon>Actinomycetota</taxon>
        <taxon>Actinomycetes</taxon>
        <taxon>Pseudonocardiales</taxon>
        <taxon>Pseudonocardiaceae</taxon>
        <taxon>Pseudonocardia</taxon>
    </lineage>
</organism>
<dbReference type="PROSITE" id="PS50928">
    <property type="entry name" value="ABC_TM1"/>
    <property type="match status" value="1"/>
</dbReference>
<protein>
    <submittedName>
        <fullName evidence="8">Osmoprotectant transport system permease protein</fullName>
    </submittedName>
</protein>
<evidence type="ECO:0000256" key="1">
    <source>
        <dbReference type="ARBA" id="ARBA00004141"/>
    </source>
</evidence>
<name>A0A4R1HRW9_PSEEN</name>
<evidence type="ECO:0000256" key="2">
    <source>
        <dbReference type="ARBA" id="ARBA00022448"/>
    </source>
</evidence>
<evidence type="ECO:0000256" key="6">
    <source>
        <dbReference type="RuleBase" id="RU363032"/>
    </source>
</evidence>
<dbReference type="GO" id="GO:0031460">
    <property type="term" value="P:glycine betaine transport"/>
    <property type="evidence" value="ECO:0007669"/>
    <property type="project" value="TreeGrafter"/>
</dbReference>
<keyword evidence="5 6" id="KW-0472">Membrane</keyword>
<feature type="transmembrane region" description="Helical" evidence="6">
    <location>
        <begin position="142"/>
        <end position="160"/>
    </location>
</feature>
<proteinExistence type="inferred from homology"/>
<dbReference type="PANTHER" id="PTHR30177:SF33">
    <property type="entry name" value="POSSIBLE OSMOPROTECTANT (GLYCINE BETAINE_CARNITINE_CHOLINE_L-PROLINE) TRANSPORT INTEGRAL MEMBRANE PROTEIN ABC TRANSPORTER PROZ"/>
    <property type="match status" value="1"/>
</dbReference>
<feature type="domain" description="ABC transmembrane type-1" evidence="7">
    <location>
        <begin position="16"/>
        <end position="202"/>
    </location>
</feature>
<reference evidence="8 9" key="1">
    <citation type="submission" date="2019-03" db="EMBL/GenBank/DDBJ databases">
        <title>Sequencing the genomes of 1000 actinobacteria strains.</title>
        <authorList>
            <person name="Klenk H.-P."/>
        </authorList>
    </citation>
    <scope>NUCLEOTIDE SEQUENCE [LARGE SCALE GENOMIC DNA]</scope>
    <source>
        <strain evidence="8 9">DSM 44969</strain>
    </source>
</reference>
<dbReference type="PANTHER" id="PTHR30177">
    <property type="entry name" value="GLYCINE BETAINE/L-PROLINE TRANSPORT SYSTEM PERMEASE PROTEIN PROW"/>
    <property type="match status" value="1"/>
</dbReference>
<evidence type="ECO:0000259" key="7">
    <source>
        <dbReference type="PROSITE" id="PS50928"/>
    </source>
</evidence>
<dbReference type="AlphaFoldDB" id="A0A4R1HRW9"/>
<comment type="caution">
    <text evidence="8">The sequence shown here is derived from an EMBL/GenBank/DDBJ whole genome shotgun (WGS) entry which is preliminary data.</text>
</comment>
<dbReference type="CDD" id="cd06261">
    <property type="entry name" value="TM_PBP2"/>
    <property type="match status" value="1"/>
</dbReference>
<evidence type="ECO:0000313" key="8">
    <source>
        <dbReference type="EMBL" id="TCK24918.1"/>
    </source>
</evidence>
<dbReference type="OrthoDB" id="5244012at2"/>
<dbReference type="Pfam" id="PF00528">
    <property type="entry name" value="BPD_transp_1"/>
    <property type="match status" value="1"/>
</dbReference>
<dbReference type="Proteomes" id="UP000295560">
    <property type="component" value="Unassembled WGS sequence"/>
</dbReference>
<accession>A0A4R1HRW9</accession>
<comment type="similarity">
    <text evidence="6">Belongs to the binding-protein-dependent transport system permease family.</text>
</comment>
<sequence length="224" mass="23138">MIQYLTDNFGRLLLLTLGHAILALVALVISVVVGVAVGAYVGHLHKYAFLAINLGNVLRALPTLALIAVMIALIGFGFVNITIALVVLALPLILTNAYTAVAGVDRGMVEAARGMGMADNQILFQVELPNAIPLIMTGVRTAWVYTVATAYLAIFAGYATRPGQLGTLGDIIGNPSGESTQGILVAAVFAIVLAFVGAGLLTLAERAMTPTGIKLARAAAMAPA</sequence>
<keyword evidence="2 6" id="KW-0813">Transport</keyword>
<keyword evidence="3 6" id="KW-0812">Transmembrane</keyword>
<comment type="subcellular location">
    <subcellularLocation>
        <location evidence="6">Cell membrane</location>
        <topology evidence="6">Multi-pass membrane protein</topology>
    </subcellularLocation>
    <subcellularLocation>
        <location evidence="1">Membrane</location>
        <topology evidence="1">Multi-pass membrane protein</topology>
    </subcellularLocation>
</comment>
<dbReference type="SUPFAM" id="SSF161098">
    <property type="entry name" value="MetI-like"/>
    <property type="match status" value="1"/>
</dbReference>
<dbReference type="InterPro" id="IPR035906">
    <property type="entry name" value="MetI-like_sf"/>
</dbReference>
<feature type="transmembrane region" description="Helical" evidence="6">
    <location>
        <begin position="12"/>
        <end position="41"/>
    </location>
</feature>
<evidence type="ECO:0000256" key="5">
    <source>
        <dbReference type="ARBA" id="ARBA00023136"/>
    </source>
</evidence>
<evidence type="ECO:0000256" key="4">
    <source>
        <dbReference type="ARBA" id="ARBA00022989"/>
    </source>
</evidence>
<evidence type="ECO:0000313" key="9">
    <source>
        <dbReference type="Proteomes" id="UP000295560"/>
    </source>
</evidence>
<evidence type="ECO:0000256" key="3">
    <source>
        <dbReference type="ARBA" id="ARBA00022692"/>
    </source>
</evidence>
<dbReference type="EMBL" id="SMFZ01000001">
    <property type="protein sequence ID" value="TCK24918.1"/>
    <property type="molecule type" value="Genomic_DNA"/>
</dbReference>
<keyword evidence="4 6" id="KW-1133">Transmembrane helix</keyword>
<feature type="transmembrane region" description="Helical" evidence="6">
    <location>
        <begin position="61"/>
        <end position="90"/>
    </location>
</feature>
<dbReference type="RefSeq" id="WP_132421296.1">
    <property type="nucleotide sequence ID" value="NZ_SMFZ01000001.1"/>
</dbReference>
<feature type="transmembrane region" description="Helical" evidence="6">
    <location>
        <begin position="180"/>
        <end position="204"/>
    </location>
</feature>
<dbReference type="InterPro" id="IPR051204">
    <property type="entry name" value="ABC_transp_perm/SBD"/>
</dbReference>
<dbReference type="InterPro" id="IPR000515">
    <property type="entry name" value="MetI-like"/>
</dbReference>
<keyword evidence="9" id="KW-1185">Reference proteome</keyword>
<dbReference type="GO" id="GO:0055085">
    <property type="term" value="P:transmembrane transport"/>
    <property type="evidence" value="ECO:0007669"/>
    <property type="project" value="InterPro"/>
</dbReference>
<dbReference type="Gene3D" id="1.10.3720.10">
    <property type="entry name" value="MetI-like"/>
    <property type="match status" value="1"/>
</dbReference>
<dbReference type="GO" id="GO:0005886">
    <property type="term" value="C:plasma membrane"/>
    <property type="evidence" value="ECO:0007669"/>
    <property type="project" value="UniProtKB-SubCell"/>
</dbReference>
<gene>
    <name evidence="8" type="ORF">EV378_0713</name>
</gene>